<protein>
    <submittedName>
        <fullName evidence="1">Uncharacterized protein</fullName>
    </submittedName>
</protein>
<name>A0A0C2SU06_AMAMK</name>
<keyword evidence="2" id="KW-1185">Reference proteome</keyword>
<dbReference type="InParanoid" id="A0A0C2SU06"/>
<dbReference type="HOGENOM" id="CLU_2333171_0_0_1"/>
<accession>A0A0C2SU06</accession>
<evidence type="ECO:0000313" key="2">
    <source>
        <dbReference type="Proteomes" id="UP000054549"/>
    </source>
</evidence>
<reference evidence="1 2" key="1">
    <citation type="submission" date="2014-04" db="EMBL/GenBank/DDBJ databases">
        <title>Evolutionary Origins and Diversification of the Mycorrhizal Mutualists.</title>
        <authorList>
            <consortium name="DOE Joint Genome Institute"/>
            <consortium name="Mycorrhizal Genomics Consortium"/>
            <person name="Kohler A."/>
            <person name="Kuo A."/>
            <person name="Nagy L.G."/>
            <person name="Floudas D."/>
            <person name="Copeland A."/>
            <person name="Barry K.W."/>
            <person name="Cichocki N."/>
            <person name="Veneault-Fourrey C."/>
            <person name="LaButti K."/>
            <person name="Lindquist E.A."/>
            <person name="Lipzen A."/>
            <person name="Lundell T."/>
            <person name="Morin E."/>
            <person name="Murat C."/>
            <person name="Riley R."/>
            <person name="Ohm R."/>
            <person name="Sun H."/>
            <person name="Tunlid A."/>
            <person name="Henrissat B."/>
            <person name="Grigoriev I.V."/>
            <person name="Hibbett D.S."/>
            <person name="Martin F."/>
        </authorList>
    </citation>
    <scope>NUCLEOTIDE SEQUENCE [LARGE SCALE GENOMIC DNA]</scope>
    <source>
        <strain evidence="1 2">Koide BX008</strain>
    </source>
</reference>
<sequence>MSGDFSPDDQGAGIISCQLQSDSCALASARMFPCQSLATRKRYISSPPYELTIVSREKWKAESVERADMSKRVKRCAADASYLCRSGLTSICISEQCI</sequence>
<proteinExistence type="predicted"/>
<evidence type="ECO:0000313" key="1">
    <source>
        <dbReference type="EMBL" id="KIL66875.1"/>
    </source>
</evidence>
<dbReference type="AlphaFoldDB" id="A0A0C2SU06"/>
<dbReference type="Proteomes" id="UP000054549">
    <property type="component" value="Unassembled WGS sequence"/>
</dbReference>
<organism evidence="1 2">
    <name type="scientific">Amanita muscaria (strain Koide BX008)</name>
    <dbReference type="NCBI Taxonomy" id="946122"/>
    <lineage>
        <taxon>Eukaryota</taxon>
        <taxon>Fungi</taxon>
        <taxon>Dikarya</taxon>
        <taxon>Basidiomycota</taxon>
        <taxon>Agaricomycotina</taxon>
        <taxon>Agaricomycetes</taxon>
        <taxon>Agaricomycetidae</taxon>
        <taxon>Agaricales</taxon>
        <taxon>Pluteineae</taxon>
        <taxon>Amanitaceae</taxon>
        <taxon>Amanita</taxon>
    </lineage>
</organism>
<gene>
    <name evidence="1" type="ORF">M378DRAFT_160405</name>
</gene>
<dbReference type="EMBL" id="KN818234">
    <property type="protein sequence ID" value="KIL66875.1"/>
    <property type="molecule type" value="Genomic_DNA"/>
</dbReference>